<reference evidence="2 3" key="1">
    <citation type="submission" date="2015-08" db="EMBL/GenBank/DDBJ databases">
        <authorList>
            <person name="Babu N.S."/>
            <person name="Beckwith C.J."/>
            <person name="Beseler K.G."/>
            <person name="Brison A."/>
            <person name="Carone J.V."/>
            <person name="Caskin T.P."/>
            <person name="Diamond M."/>
            <person name="Durham M.E."/>
            <person name="Foxe J.M."/>
            <person name="Go M."/>
            <person name="Henderson B.A."/>
            <person name="Jones I.B."/>
            <person name="McGettigan J.A."/>
            <person name="Micheletti S.J."/>
            <person name="Nasrallah M.E."/>
            <person name="Ortiz D."/>
            <person name="Piller C.R."/>
            <person name="Privatt S.R."/>
            <person name="Schneider S.L."/>
            <person name="Sharp S."/>
            <person name="Smith T.C."/>
            <person name="Stanton J.D."/>
            <person name="Ullery H.E."/>
            <person name="Wilson R.J."/>
            <person name="Serrano M.G."/>
            <person name="Buck G."/>
            <person name="Lee V."/>
            <person name="Wang Y."/>
            <person name="Carvalho R."/>
            <person name="Voegtly L."/>
            <person name="Shi R."/>
            <person name="Duckworth R."/>
            <person name="Johnson A."/>
            <person name="Loviza R."/>
            <person name="Walstead R."/>
            <person name="Shah Z."/>
            <person name="Kiflezghi M."/>
            <person name="Wade K."/>
            <person name="Ball S.L."/>
            <person name="Bradley K.W."/>
            <person name="Asai D.J."/>
            <person name="Bowman C.A."/>
            <person name="Russell D.A."/>
            <person name="Pope W.H."/>
            <person name="Jacobs-Sera D."/>
            <person name="Hendrix R.W."/>
            <person name="Hatfull G.F."/>
        </authorList>
    </citation>
    <scope>NUCLEOTIDE SEQUENCE [LARGE SCALE GENOMIC DNA]</scope>
    <source>
        <strain evidence="2 3">DSM 27648</strain>
    </source>
</reference>
<dbReference type="Proteomes" id="UP000064967">
    <property type="component" value="Chromosome"/>
</dbReference>
<organism evidence="2 3">
    <name type="scientific">Labilithrix luteola</name>
    <dbReference type="NCBI Taxonomy" id="1391654"/>
    <lineage>
        <taxon>Bacteria</taxon>
        <taxon>Pseudomonadati</taxon>
        <taxon>Myxococcota</taxon>
        <taxon>Polyangia</taxon>
        <taxon>Polyangiales</taxon>
        <taxon>Labilitrichaceae</taxon>
        <taxon>Labilithrix</taxon>
    </lineage>
</organism>
<feature type="compositionally biased region" description="Polar residues" evidence="1">
    <location>
        <begin position="125"/>
        <end position="135"/>
    </location>
</feature>
<keyword evidence="3" id="KW-1185">Reference proteome</keyword>
<dbReference type="STRING" id="1391654.AKJ09_04254"/>
<dbReference type="RefSeq" id="WP_146648700.1">
    <property type="nucleotide sequence ID" value="NZ_CP012333.1"/>
</dbReference>
<feature type="region of interest" description="Disordered" evidence="1">
    <location>
        <begin position="115"/>
        <end position="135"/>
    </location>
</feature>
<evidence type="ECO:0000313" key="3">
    <source>
        <dbReference type="Proteomes" id="UP000064967"/>
    </source>
</evidence>
<name>A0A0K1PVN3_9BACT</name>
<sequence length="135" mass="14179">MKIASLVVCFSLALVACGGPLKYEVPSSARAPGADAKVLAKVQKDQSLTELEIEATNLAPPGRVTDGATAYVVWHRKDSGKAWTRSGGLAYNESDRKGKWTGTVPETAFDLVISAEKDASGGSPSGETVFSQHVN</sequence>
<dbReference type="PROSITE" id="PS51257">
    <property type="entry name" value="PROKAR_LIPOPROTEIN"/>
    <property type="match status" value="1"/>
</dbReference>
<gene>
    <name evidence="2" type="ORF">AKJ09_04254</name>
</gene>
<dbReference type="AlphaFoldDB" id="A0A0K1PVN3"/>
<dbReference type="KEGG" id="llu:AKJ09_04254"/>
<evidence type="ECO:0000256" key="1">
    <source>
        <dbReference type="SAM" id="MobiDB-lite"/>
    </source>
</evidence>
<accession>A0A0K1PVN3</accession>
<dbReference type="EMBL" id="CP012333">
    <property type="protein sequence ID" value="AKU97590.1"/>
    <property type="molecule type" value="Genomic_DNA"/>
</dbReference>
<evidence type="ECO:0000313" key="2">
    <source>
        <dbReference type="EMBL" id="AKU97590.1"/>
    </source>
</evidence>
<proteinExistence type="predicted"/>
<evidence type="ECO:0008006" key="4">
    <source>
        <dbReference type="Google" id="ProtNLM"/>
    </source>
</evidence>
<dbReference type="OrthoDB" id="5514418at2"/>
<protein>
    <recommendedName>
        <fullName evidence="4">Lipoprotein</fullName>
    </recommendedName>
</protein>